<dbReference type="PROSITE" id="PS51257">
    <property type="entry name" value="PROKAR_LIPOPROTEIN"/>
    <property type="match status" value="1"/>
</dbReference>
<dbReference type="PANTHER" id="PTHR40079">
    <property type="entry name" value="MANNAN ENDO-1,4-BETA-MANNOSIDASE E-RELATED"/>
    <property type="match status" value="1"/>
</dbReference>
<feature type="domain" description="GH26" evidence="8">
    <location>
        <begin position="41"/>
        <end position="369"/>
    </location>
</feature>
<evidence type="ECO:0000256" key="4">
    <source>
        <dbReference type="PIRSR" id="PIRSR018168-1"/>
    </source>
</evidence>
<dbReference type="AlphaFoldDB" id="A0A315ZG76"/>
<comment type="similarity">
    <text evidence="1 7">Belongs to the glycosyl hydrolase 26 family.</text>
</comment>
<reference evidence="9 10" key="1">
    <citation type="submission" date="2018-03" db="EMBL/GenBank/DDBJ databases">
        <title>Genomic Encyclopedia of Archaeal and Bacterial Type Strains, Phase II (KMG-II): from individual species to whole genera.</title>
        <authorList>
            <person name="Goeker M."/>
        </authorList>
    </citation>
    <scope>NUCLEOTIDE SEQUENCE [LARGE SCALE GENOMIC DNA]</scope>
    <source>
        <strain evidence="9 10">DSM 28229</strain>
    </source>
</reference>
<dbReference type="InterPro" id="IPR022790">
    <property type="entry name" value="GH26_dom"/>
</dbReference>
<name>A0A315ZG76_SEDFL</name>
<dbReference type="GO" id="GO:0016985">
    <property type="term" value="F:mannan endo-1,4-beta-mannosidase activity"/>
    <property type="evidence" value="ECO:0007669"/>
    <property type="project" value="InterPro"/>
</dbReference>
<keyword evidence="2 7" id="KW-0378">Hydrolase</keyword>
<keyword evidence="3 7" id="KW-0326">Glycosidase</keyword>
<dbReference type="RefSeq" id="WP_109616078.1">
    <property type="nucleotide sequence ID" value="NZ_QGDO01000001.1"/>
</dbReference>
<dbReference type="EMBL" id="QGDO01000001">
    <property type="protein sequence ID" value="PWJ44595.1"/>
    <property type="molecule type" value="Genomic_DNA"/>
</dbReference>
<dbReference type="PROSITE" id="PS51764">
    <property type="entry name" value="GH26"/>
    <property type="match status" value="1"/>
</dbReference>
<evidence type="ECO:0000313" key="10">
    <source>
        <dbReference type="Proteomes" id="UP000245535"/>
    </source>
</evidence>
<feature type="binding site" evidence="5">
    <location>
        <position position="132"/>
    </location>
    <ligand>
        <name>substrate</name>
    </ligand>
</feature>
<proteinExistence type="inferred from homology"/>
<keyword evidence="10" id="KW-1185">Reference proteome</keyword>
<organism evidence="9 10">
    <name type="scientific">Sediminitomix flava</name>
    <dbReference type="NCBI Taxonomy" id="379075"/>
    <lineage>
        <taxon>Bacteria</taxon>
        <taxon>Pseudomonadati</taxon>
        <taxon>Bacteroidota</taxon>
        <taxon>Cytophagia</taxon>
        <taxon>Cytophagales</taxon>
        <taxon>Flammeovirgaceae</taxon>
        <taxon>Sediminitomix</taxon>
    </lineage>
</organism>
<dbReference type="InterPro" id="IPR016714">
    <property type="entry name" value="MANB/E"/>
</dbReference>
<dbReference type="PRINTS" id="PR00739">
    <property type="entry name" value="GLHYDRLASE26"/>
</dbReference>
<dbReference type="Gene3D" id="3.20.20.80">
    <property type="entry name" value="Glycosidases"/>
    <property type="match status" value="1"/>
</dbReference>
<accession>A0A315ZG76</accession>
<evidence type="ECO:0000259" key="8">
    <source>
        <dbReference type="PROSITE" id="PS51764"/>
    </source>
</evidence>
<evidence type="ECO:0000256" key="7">
    <source>
        <dbReference type="PROSITE-ProRule" id="PRU01100"/>
    </source>
</evidence>
<evidence type="ECO:0000256" key="1">
    <source>
        <dbReference type="ARBA" id="ARBA00007754"/>
    </source>
</evidence>
<feature type="binding site" evidence="5">
    <location>
        <position position="199"/>
    </location>
    <ligand>
        <name>substrate</name>
    </ligand>
</feature>
<gene>
    <name evidence="9" type="ORF">BC781_101966</name>
</gene>
<feature type="active site" description="Nucleophile" evidence="4 7">
    <location>
        <position position="300"/>
    </location>
</feature>
<dbReference type="PANTHER" id="PTHR40079:SF4">
    <property type="entry name" value="GH26 DOMAIN-CONTAINING PROTEIN-RELATED"/>
    <property type="match status" value="1"/>
</dbReference>
<evidence type="ECO:0000256" key="2">
    <source>
        <dbReference type="ARBA" id="ARBA00022801"/>
    </source>
</evidence>
<comment type="caution">
    <text evidence="9">The sequence shown here is derived from an EMBL/GenBank/DDBJ whole genome shotgun (WGS) entry which is preliminary data.</text>
</comment>
<evidence type="ECO:0000313" key="9">
    <source>
        <dbReference type="EMBL" id="PWJ44595.1"/>
    </source>
</evidence>
<dbReference type="OrthoDB" id="9816550at2"/>
<dbReference type="SUPFAM" id="SSF51445">
    <property type="entry name" value="(Trans)glycosidases"/>
    <property type="match status" value="1"/>
</dbReference>
<dbReference type="GO" id="GO:0006080">
    <property type="term" value="P:substituted mannan metabolic process"/>
    <property type="evidence" value="ECO:0007669"/>
    <property type="project" value="InterPro"/>
</dbReference>
<dbReference type="InterPro" id="IPR017853">
    <property type="entry name" value="GH"/>
</dbReference>
<dbReference type="PIRSF" id="PIRSF018168">
    <property type="entry name" value="Mannan-1_4-beta-mannosidase"/>
    <property type="match status" value="1"/>
</dbReference>
<dbReference type="Pfam" id="PF02156">
    <property type="entry name" value="Glyco_hydro_26"/>
    <property type="match status" value="1"/>
</dbReference>
<sequence length="392" mass="44929">MKKINKYLGFLTIIIGLGLSSCQESEAPKIQDLPADNSAEQSTINLYHKLKRLAPNYTLFGHQDNLAYGIGWAYEEGKSDVKEVVGDYPALYGWDAGGIGGEKNLDGVPFKEMQRWMKEVHQRGGVNTLSWHVYSPVDSLSSWETDKMVVSHILPGGKNHEGYLTRLDDLASFFKGLKLENGEHVPVIFRPFHENNGNWFWWGEKHCSTEGYKMIFRFTVDYFRSKGVHNLLYAYSPDRIFETKDKYLERYPGDDYVDILGLDDYWDFKEQGGGINEVIKKLEIISVIAQEKGKLCAFTETGLELVSDNKWFTEKLYKIINTNNLTKNIAYVMVWRNGRPDHYYVPYKGHEAEADFKAFYDKGDILFETDLKTISENGIVLKALQTASVTKN</sequence>
<protein>
    <submittedName>
        <fullName evidence="9">Mannan endo-1,4-beta-mannosidase</fullName>
    </submittedName>
</protein>
<feature type="site" description="Plays an important role in maintaining the position of the catalytic nucleophile" evidence="6">
    <location>
        <position position="193"/>
    </location>
</feature>
<feature type="binding site" evidence="5">
    <location>
        <position position="265"/>
    </location>
    <ligand>
        <name>substrate</name>
    </ligand>
</feature>
<evidence type="ECO:0000256" key="6">
    <source>
        <dbReference type="PIRSR" id="PIRSR018168-3"/>
    </source>
</evidence>
<evidence type="ECO:0000256" key="5">
    <source>
        <dbReference type="PIRSR" id="PIRSR018168-2"/>
    </source>
</evidence>
<dbReference type="Proteomes" id="UP000245535">
    <property type="component" value="Unassembled WGS sequence"/>
</dbReference>
<dbReference type="InterPro" id="IPR000805">
    <property type="entry name" value="Glyco_hydro_26"/>
</dbReference>
<feature type="active site" description="Proton donor" evidence="4 7">
    <location>
        <position position="194"/>
    </location>
</feature>
<evidence type="ECO:0000256" key="3">
    <source>
        <dbReference type="ARBA" id="ARBA00023295"/>
    </source>
</evidence>